<gene>
    <name evidence="1" type="ORF">KB449_08960</name>
</gene>
<dbReference type="SUPFAM" id="SSF46785">
    <property type="entry name" value="Winged helix' DNA-binding domain"/>
    <property type="match status" value="1"/>
</dbReference>
<keyword evidence="1" id="KW-0238">DNA-binding</keyword>
<dbReference type="EMBL" id="JAGRPV010000001">
    <property type="protein sequence ID" value="MDI4645088.1"/>
    <property type="molecule type" value="Genomic_DNA"/>
</dbReference>
<evidence type="ECO:0000313" key="2">
    <source>
        <dbReference type="Proteomes" id="UP001161691"/>
    </source>
</evidence>
<name>A0ABT6TE31_9BACL</name>
<dbReference type="Proteomes" id="UP001161691">
    <property type="component" value="Unassembled WGS sequence"/>
</dbReference>
<evidence type="ECO:0000313" key="1">
    <source>
        <dbReference type="EMBL" id="MDI4645088.1"/>
    </source>
</evidence>
<keyword evidence="2" id="KW-1185">Reference proteome</keyword>
<reference evidence="1" key="1">
    <citation type="submission" date="2023-04" db="EMBL/GenBank/DDBJ databases">
        <title>Comparative genomic analysis of Cohnella hashimotonis sp. nov., isolated from the International Space Station.</title>
        <authorList>
            <person name="Venkateswaran K."/>
            <person name="Simpson A."/>
        </authorList>
    </citation>
    <scope>NUCLEOTIDE SEQUENCE</scope>
    <source>
        <strain evidence="1">F6_2S_P_1</strain>
    </source>
</reference>
<dbReference type="GO" id="GO:0003677">
    <property type="term" value="F:DNA binding"/>
    <property type="evidence" value="ECO:0007669"/>
    <property type="project" value="UniProtKB-KW"/>
</dbReference>
<sequence length="227" mass="26533">MSDMLFQKAYDEWMSRVIRHSQGERKRRLMEMDSYNEQLLLKNLWWPALGSFDHLHPEWEVSDFKDGQRFVDFAYMPFGLHRGLILEADAYGTHLRDVSRFRFGDNLERQNHLLMDGWHMLRFSRDDLLEKPKRCQQTLLAALSAWAYGAGSEAPQLTLYERAILHWIGRHNSEIKPVEIMAALKIGFTQASVNLQSLESKGYLRSTRSAQGKAMSYLVLPKTQRIN</sequence>
<dbReference type="InterPro" id="IPR036390">
    <property type="entry name" value="WH_DNA-bd_sf"/>
</dbReference>
<protein>
    <submittedName>
        <fullName evidence="1">DNA-binding response regulator</fullName>
    </submittedName>
</protein>
<accession>A0ABT6TE31</accession>
<dbReference type="RefSeq" id="WP_282908047.1">
    <property type="nucleotide sequence ID" value="NZ_JAGRPV010000001.1"/>
</dbReference>
<organism evidence="1 2">
    <name type="scientific">Cohnella hashimotonis</name>
    <dbReference type="NCBI Taxonomy" id="2826895"/>
    <lineage>
        <taxon>Bacteria</taxon>
        <taxon>Bacillati</taxon>
        <taxon>Bacillota</taxon>
        <taxon>Bacilli</taxon>
        <taxon>Bacillales</taxon>
        <taxon>Paenibacillaceae</taxon>
        <taxon>Cohnella</taxon>
    </lineage>
</organism>
<proteinExistence type="predicted"/>
<comment type="caution">
    <text evidence="1">The sequence shown here is derived from an EMBL/GenBank/DDBJ whole genome shotgun (WGS) entry which is preliminary data.</text>
</comment>